<sequence length="195" mass="20416">MTILLVAIGAYLLGSIPFGLFLTRMAGLGDIREIGSGNIGATNVLRTGRKDLALATLLGDSGKGAVAVVIARLIGENDPVFAAVAGAAAFLGHCFPIYLKFKGGKGVATYIGTILAMWPLGLVAAGVIWLAMAAIFRFSSLAALVMAAAMPFVFLGSGRFVLFAGVFAMSLMIFYRHKANIMRLMDGTEPKIGKK</sequence>
<dbReference type="NCBIfam" id="TIGR00023">
    <property type="entry name" value="glycerol-3-phosphate 1-O-acyltransferase PlsY"/>
    <property type="match status" value="1"/>
</dbReference>
<comment type="caution">
    <text evidence="11">The sequence shown here is derived from an EMBL/GenBank/DDBJ whole genome shotgun (WGS) entry which is preliminary data.</text>
</comment>
<dbReference type="Proteomes" id="UP000536835">
    <property type="component" value="Unassembled WGS sequence"/>
</dbReference>
<evidence type="ECO:0000256" key="6">
    <source>
        <dbReference type="ARBA" id="ARBA00023098"/>
    </source>
</evidence>
<dbReference type="PANTHER" id="PTHR30309:SF0">
    <property type="entry name" value="GLYCEROL-3-PHOSPHATE ACYLTRANSFERASE-RELATED"/>
    <property type="match status" value="1"/>
</dbReference>
<keyword evidence="4 10" id="KW-0812">Transmembrane</keyword>
<dbReference type="GO" id="GO:0008654">
    <property type="term" value="P:phospholipid biosynthetic process"/>
    <property type="evidence" value="ECO:0007669"/>
    <property type="project" value="UniProtKB-UniRule"/>
</dbReference>
<feature type="transmembrane region" description="Helical" evidence="10">
    <location>
        <begin position="80"/>
        <end position="99"/>
    </location>
</feature>
<evidence type="ECO:0000256" key="5">
    <source>
        <dbReference type="ARBA" id="ARBA00022989"/>
    </source>
</evidence>
<keyword evidence="11" id="KW-0012">Acyltransferase</keyword>
<feature type="transmembrane region" description="Helical" evidence="10">
    <location>
        <begin position="142"/>
        <end position="175"/>
    </location>
</feature>
<dbReference type="GO" id="GO:0043772">
    <property type="term" value="F:acyl-phosphate glycerol-3-phosphate acyltransferase activity"/>
    <property type="evidence" value="ECO:0007669"/>
    <property type="project" value="UniProtKB-UniRule"/>
</dbReference>
<comment type="similarity">
    <text evidence="10">Belongs to the PlsY family.</text>
</comment>
<dbReference type="RefSeq" id="WP_173199375.1">
    <property type="nucleotide sequence ID" value="NZ_JABFCX010000003.1"/>
</dbReference>
<keyword evidence="7 10" id="KW-0472">Membrane</keyword>
<comment type="catalytic activity">
    <reaction evidence="10">
        <text>an acyl phosphate + sn-glycerol 3-phosphate = a 1-acyl-sn-glycero-3-phosphate + phosphate</text>
        <dbReference type="Rhea" id="RHEA:34075"/>
        <dbReference type="ChEBI" id="CHEBI:43474"/>
        <dbReference type="ChEBI" id="CHEBI:57597"/>
        <dbReference type="ChEBI" id="CHEBI:57970"/>
        <dbReference type="ChEBI" id="CHEBI:59918"/>
        <dbReference type="EC" id="2.3.1.275"/>
    </reaction>
</comment>
<dbReference type="HAMAP" id="MF_01043">
    <property type="entry name" value="PlsY"/>
    <property type="match status" value="1"/>
</dbReference>
<feature type="transmembrane region" description="Helical" evidence="10">
    <location>
        <begin position="52"/>
        <end position="74"/>
    </location>
</feature>
<keyword evidence="8 10" id="KW-0594">Phospholipid biosynthesis</keyword>
<keyword evidence="2 10" id="KW-0444">Lipid biosynthesis</keyword>
<comment type="pathway">
    <text evidence="10">Lipid metabolism; phospholipid metabolism.</text>
</comment>
<gene>
    <name evidence="10 11" type="primary">plsY</name>
    <name evidence="11" type="ORF">HK107_10150</name>
</gene>
<comment type="subcellular location">
    <subcellularLocation>
        <location evidence="10">Cell membrane</location>
        <topology evidence="10">Multi-pass membrane protein</topology>
    </subcellularLocation>
</comment>
<dbReference type="PANTHER" id="PTHR30309">
    <property type="entry name" value="INNER MEMBRANE PROTEIN YGIH"/>
    <property type="match status" value="1"/>
</dbReference>
<name>A0A7Y3RM78_9PROT</name>
<keyword evidence="5 10" id="KW-1133">Transmembrane helix</keyword>
<organism evidence="11 12">
    <name type="scientific">Parvularcula mediterranea</name>
    <dbReference type="NCBI Taxonomy" id="2732508"/>
    <lineage>
        <taxon>Bacteria</taxon>
        <taxon>Pseudomonadati</taxon>
        <taxon>Pseudomonadota</taxon>
        <taxon>Alphaproteobacteria</taxon>
        <taxon>Parvularculales</taxon>
        <taxon>Parvularculaceae</taxon>
        <taxon>Parvularcula</taxon>
    </lineage>
</organism>
<dbReference type="SMART" id="SM01207">
    <property type="entry name" value="G3P_acyltransf"/>
    <property type="match status" value="1"/>
</dbReference>
<keyword evidence="3 10" id="KW-0808">Transferase</keyword>
<keyword evidence="1 10" id="KW-1003">Cell membrane</keyword>
<dbReference type="InterPro" id="IPR003811">
    <property type="entry name" value="G3P_acylTferase_PlsY"/>
</dbReference>
<evidence type="ECO:0000313" key="12">
    <source>
        <dbReference type="Proteomes" id="UP000536835"/>
    </source>
</evidence>
<keyword evidence="6 10" id="KW-0443">Lipid metabolism</keyword>
<evidence type="ECO:0000256" key="2">
    <source>
        <dbReference type="ARBA" id="ARBA00022516"/>
    </source>
</evidence>
<keyword evidence="9 10" id="KW-1208">Phospholipid metabolism</keyword>
<dbReference type="EMBL" id="JABFCX010000003">
    <property type="protein sequence ID" value="NNU16682.1"/>
    <property type="molecule type" value="Genomic_DNA"/>
</dbReference>
<comment type="subunit">
    <text evidence="10">Probably interacts with PlsX.</text>
</comment>
<keyword evidence="12" id="KW-1185">Reference proteome</keyword>
<evidence type="ECO:0000256" key="8">
    <source>
        <dbReference type="ARBA" id="ARBA00023209"/>
    </source>
</evidence>
<dbReference type="Pfam" id="PF02660">
    <property type="entry name" value="G3P_acyltransf"/>
    <property type="match status" value="1"/>
</dbReference>
<evidence type="ECO:0000256" key="10">
    <source>
        <dbReference type="HAMAP-Rule" id="MF_01043"/>
    </source>
</evidence>
<dbReference type="GO" id="GO:0005886">
    <property type="term" value="C:plasma membrane"/>
    <property type="evidence" value="ECO:0007669"/>
    <property type="project" value="UniProtKB-SubCell"/>
</dbReference>
<dbReference type="EC" id="2.3.1.275" evidence="10"/>
<evidence type="ECO:0000256" key="9">
    <source>
        <dbReference type="ARBA" id="ARBA00023264"/>
    </source>
</evidence>
<reference evidence="11 12" key="1">
    <citation type="submission" date="2020-05" db="EMBL/GenBank/DDBJ databases">
        <title>Parvularcula mediterraneae sp. nov., isolated from polypropylene straw from shallow seawater of the seashore of Laganas in Zakynthos island, Greece.</title>
        <authorList>
            <person name="Szabo I."/>
            <person name="Al-Omari J."/>
            <person name="Rado J."/>
            <person name="Szerdahelyi G.S."/>
        </authorList>
    </citation>
    <scope>NUCLEOTIDE SEQUENCE [LARGE SCALE GENOMIC DNA]</scope>
    <source>
        <strain evidence="11 12">ZS-1/3</strain>
    </source>
</reference>
<accession>A0A7Y3RM78</accession>
<evidence type="ECO:0000256" key="1">
    <source>
        <dbReference type="ARBA" id="ARBA00022475"/>
    </source>
</evidence>
<evidence type="ECO:0000313" key="11">
    <source>
        <dbReference type="EMBL" id="NNU16682.1"/>
    </source>
</evidence>
<feature type="transmembrane region" description="Helical" evidence="10">
    <location>
        <begin position="6"/>
        <end position="23"/>
    </location>
</feature>
<dbReference type="UniPathway" id="UPA00085"/>
<protein>
    <recommendedName>
        <fullName evidence="10">Glycerol-3-phosphate acyltransferase</fullName>
    </recommendedName>
    <alternativeName>
        <fullName evidence="10">Acyl-PO4 G3P acyltransferase</fullName>
    </alternativeName>
    <alternativeName>
        <fullName evidence="10">Acyl-phosphate--glycerol-3-phosphate acyltransferase</fullName>
    </alternativeName>
    <alternativeName>
        <fullName evidence="10">G3P acyltransferase</fullName>
        <shortName evidence="10">GPAT</shortName>
        <ecNumber evidence="10">2.3.1.275</ecNumber>
    </alternativeName>
    <alternativeName>
        <fullName evidence="10">Lysophosphatidic acid synthase</fullName>
        <shortName evidence="10">LPA synthase</shortName>
    </alternativeName>
</protein>
<dbReference type="AlphaFoldDB" id="A0A7Y3RM78"/>
<proteinExistence type="inferred from homology"/>
<feature type="transmembrane region" description="Helical" evidence="10">
    <location>
        <begin position="111"/>
        <end position="136"/>
    </location>
</feature>
<evidence type="ECO:0000256" key="4">
    <source>
        <dbReference type="ARBA" id="ARBA00022692"/>
    </source>
</evidence>
<evidence type="ECO:0000256" key="7">
    <source>
        <dbReference type="ARBA" id="ARBA00023136"/>
    </source>
</evidence>
<comment type="function">
    <text evidence="10">Catalyzes the transfer of an acyl group from acyl-phosphate (acyl-PO(4)) to glycerol-3-phosphate (G3P) to form lysophosphatidic acid (LPA). This enzyme utilizes acyl-phosphate as fatty acyl donor, but not acyl-CoA or acyl-ACP.</text>
</comment>
<evidence type="ECO:0000256" key="3">
    <source>
        <dbReference type="ARBA" id="ARBA00022679"/>
    </source>
</evidence>